<dbReference type="GO" id="GO:0004553">
    <property type="term" value="F:hydrolase activity, hydrolyzing O-glycosyl compounds"/>
    <property type="evidence" value="ECO:0007669"/>
    <property type="project" value="InterPro"/>
</dbReference>
<evidence type="ECO:0000256" key="2">
    <source>
        <dbReference type="ARBA" id="ARBA00022475"/>
    </source>
</evidence>
<keyword evidence="3" id="KW-0812">Transmembrane</keyword>
<dbReference type="GO" id="GO:0005886">
    <property type="term" value="C:plasma membrane"/>
    <property type="evidence" value="ECO:0007669"/>
    <property type="project" value="UniProtKB-SubCell"/>
</dbReference>
<dbReference type="Proteomes" id="UP000249363">
    <property type="component" value="Unassembled WGS sequence"/>
</dbReference>
<accession>A0A364L0K8</accession>
<keyword evidence="2" id="KW-1003">Cell membrane</keyword>
<dbReference type="GeneID" id="63794542"/>
<reference evidence="5 6" key="1">
    <citation type="journal article" date="2017" name="Biotechnol. Biofuels">
        <title>Differential beta-glucosidase expression as a function of carbon source availability in Talaromyces amestolkiae: a genomic and proteomic approach.</title>
        <authorList>
            <person name="de Eugenio L.I."/>
            <person name="Mendez-Liter J.A."/>
            <person name="Nieto-Dominguez M."/>
            <person name="Alonso L."/>
            <person name="Gil-Munoz J."/>
            <person name="Barriuso J."/>
            <person name="Prieto A."/>
            <person name="Martinez M.J."/>
        </authorList>
    </citation>
    <scope>NUCLEOTIDE SEQUENCE [LARGE SCALE GENOMIC DNA]</scope>
    <source>
        <strain evidence="5 6">CIB</strain>
    </source>
</reference>
<proteinExistence type="predicted"/>
<keyword evidence="6" id="KW-1185">Reference proteome</keyword>
<dbReference type="STRING" id="1196081.A0A364L0K8"/>
<feature type="domain" description="GH16" evidence="4">
    <location>
        <begin position="23"/>
        <end position="89"/>
    </location>
</feature>
<sequence>MSTPKISNFQDANWAMFALLMDIVTALVMMSDVKDEIDVEFSGIDLRTTRLIYIFQGIETGMLEVNAAIFSDSFENLHTHEIDWAPDVLTCQSFTKPYFELFDSSLHGVQRTYHTAEEVTFVRMGFNPNCAAMSALYHAACILASMVFLGIYPNFLGVESRVSQHSASVLSAVSYIDVKTGHTGSGALTTTILPLRVVNRWSTDPMLRNVVHKILLAWGDDIGSRNMDAVSFAAPLYNNFKAGMMDPTVQIYYGDIITHVCPFQLASRQNFI</sequence>
<dbReference type="Pfam" id="PF00722">
    <property type="entry name" value="Glyco_hydro_16"/>
    <property type="match status" value="1"/>
</dbReference>
<feature type="transmembrane region" description="Helical" evidence="3">
    <location>
        <begin position="12"/>
        <end position="30"/>
    </location>
</feature>
<evidence type="ECO:0000256" key="3">
    <source>
        <dbReference type="SAM" id="Phobius"/>
    </source>
</evidence>
<evidence type="ECO:0000259" key="4">
    <source>
        <dbReference type="Pfam" id="PF00722"/>
    </source>
</evidence>
<dbReference type="GO" id="GO:0005975">
    <property type="term" value="P:carbohydrate metabolic process"/>
    <property type="evidence" value="ECO:0007669"/>
    <property type="project" value="InterPro"/>
</dbReference>
<keyword evidence="3" id="KW-0472">Membrane</keyword>
<comment type="caution">
    <text evidence="5">The sequence shown here is derived from an EMBL/GenBank/DDBJ whole genome shotgun (WGS) entry which is preliminary data.</text>
</comment>
<keyword evidence="3" id="KW-1133">Transmembrane helix</keyword>
<dbReference type="Gene3D" id="2.60.120.200">
    <property type="match status" value="1"/>
</dbReference>
<organism evidence="5 6">
    <name type="scientific">Talaromyces amestolkiae</name>
    <dbReference type="NCBI Taxonomy" id="1196081"/>
    <lineage>
        <taxon>Eukaryota</taxon>
        <taxon>Fungi</taxon>
        <taxon>Dikarya</taxon>
        <taxon>Ascomycota</taxon>
        <taxon>Pezizomycotina</taxon>
        <taxon>Eurotiomycetes</taxon>
        <taxon>Eurotiomycetidae</taxon>
        <taxon>Eurotiales</taxon>
        <taxon>Trichocomaceae</taxon>
        <taxon>Talaromyces</taxon>
        <taxon>Talaromyces sect. Talaromyces</taxon>
    </lineage>
</organism>
<dbReference type="AlphaFoldDB" id="A0A364L0K8"/>
<protein>
    <recommendedName>
        <fullName evidence="4">GH16 domain-containing protein</fullName>
    </recommendedName>
</protein>
<evidence type="ECO:0000313" key="6">
    <source>
        <dbReference type="Proteomes" id="UP000249363"/>
    </source>
</evidence>
<evidence type="ECO:0000313" key="5">
    <source>
        <dbReference type="EMBL" id="RAO69314.1"/>
    </source>
</evidence>
<dbReference type="InterPro" id="IPR000757">
    <property type="entry name" value="Beta-glucanase-like"/>
</dbReference>
<dbReference type="OrthoDB" id="4781at2759"/>
<dbReference type="InterPro" id="IPR013320">
    <property type="entry name" value="ConA-like_dom_sf"/>
</dbReference>
<dbReference type="RefSeq" id="XP_040733830.1">
    <property type="nucleotide sequence ID" value="XM_040877790.1"/>
</dbReference>
<feature type="transmembrane region" description="Helical" evidence="3">
    <location>
        <begin position="135"/>
        <end position="156"/>
    </location>
</feature>
<dbReference type="EMBL" id="MIKG01000009">
    <property type="protein sequence ID" value="RAO69314.1"/>
    <property type="molecule type" value="Genomic_DNA"/>
</dbReference>
<comment type="subcellular location">
    <subcellularLocation>
        <location evidence="1">Cell membrane</location>
        <topology evidence="1">Lipid-anchor</topology>
        <topology evidence="1">GPI-anchor</topology>
    </subcellularLocation>
</comment>
<name>A0A364L0K8_TALAM</name>
<evidence type="ECO:0000256" key="1">
    <source>
        <dbReference type="ARBA" id="ARBA00004609"/>
    </source>
</evidence>
<gene>
    <name evidence="5" type="ORF">BHQ10_005326</name>
</gene>
<dbReference type="SUPFAM" id="SSF49899">
    <property type="entry name" value="Concanavalin A-like lectins/glucanases"/>
    <property type="match status" value="1"/>
</dbReference>